<proteinExistence type="predicted"/>
<dbReference type="AlphaFoldDB" id="A0AAQ4EIP4"/>
<feature type="compositionally biased region" description="Basic and acidic residues" evidence="1">
    <location>
        <begin position="47"/>
        <end position="70"/>
    </location>
</feature>
<evidence type="ECO:0000313" key="3">
    <source>
        <dbReference type="Proteomes" id="UP001321473"/>
    </source>
</evidence>
<name>A0AAQ4EIP4_AMBAM</name>
<evidence type="ECO:0000313" key="2">
    <source>
        <dbReference type="EMBL" id="KAK8774679.1"/>
    </source>
</evidence>
<comment type="caution">
    <text evidence="2">The sequence shown here is derived from an EMBL/GenBank/DDBJ whole genome shotgun (WGS) entry which is preliminary data.</text>
</comment>
<reference evidence="2 3" key="1">
    <citation type="journal article" date="2023" name="Arcadia Sci">
        <title>De novo assembly of a long-read Amblyomma americanum tick genome.</title>
        <authorList>
            <person name="Chou S."/>
            <person name="Poskanzer K.E."/>
            <person name="Rollins M."/>
            <person name="Thuy-Boun P.S."/>
        </authorList>
    </citation>
    <scope>NUCLEOTIDE SEQUENCE [LARGE SCALE GENOMIC DNA]</scope>
    <source>
        <strain evidence="2">F_SG_1</strain>
        <tissue evidence="2">Salivary glands</tissue>
    </source>
</reference>
<evidence type="ECO:0000256" key="1">
    <source>
        <dbReference type="SAM" id="MobiDB-lite"/>
    </source>
</evidence>
<dbReference type="EMBL" id="JARKHS020015153">
    <property type="protein sequence ID" value="KAK8774679.1"/>
    <property type="molecule type" value="Genomic_DNA"/>
</dbReference>
<dbReference type="Proteomes" id="UP001321473">
    <property type="component" value="Unassembled WGS sequence"/>
</dbReference>
<feature type="compositionally biased region" description="Polar residues" evidence="1">
    <location>
        <begin position="71"/>
        <end position="84"/>
    </location>
</feature>
<protein>
    <submittedName>
        <fullName evidence="2">Uncharacterized protein</fullName>
    </submittedName>
</protein>
<keyword evidence="3" id="KW-1185">Reference proteome</keyword>
<accession>A0AAQ4EIP4</accession>
<organism evidence="2 3">
    <name type="scientific">Amblyomma americanum</name>
    <name type="common">Lone star tick</name>
    <dbReference type="NCBI Taxonomy" id="6943"/>
    <lineage>
        <taxon>Eukaryota</taxon>
        <taxon>Metazoa</taxon>
        <taxon>Ecdysozoa</taxon>
        <taxon>Arthropoda</taxon>
        <taxon>Chelicerata</taxon>
        <taxon>Arachnida</taxon>
        <taxon>Acari</taxon>
        <taxon>Parasitiformes</taxon>
        <taxon>Ixodida</taxon>
        <taxon>Ixodoidea</taxon>
        <taxon>Ixodidae</taxon>
        <taxon>Amblyomminae</taxon>
        <taxon>Amblyomma</taxon>
    </lineage>
</organism>
<sequence length="109" mass="11997">MQQDHSGGRRTRQSTSGKQPGSHVHQGHSGGRRTRQSTSGKQPGSRVHQDHSGGHHTSEASSHRFPDLRNRQTARTLRATSAFPTTKKAVRPLFVSSTTGTKLTWNKSF</sequence>
<gene>
    <name evidence="2" type="ORF">V5799_010791</name>
</gene>
<feature type="region of interest" description="Disordered" evidence="1">
    <location>
        <begin position="1"/>
        <end position="87"/>
    </location>
</feature>